<dbReference type="SUPFAM" id="SSF81383">
    <property type="entry name" value="F-box domain"/>
    <property type="match status" value="1"/>
</dbReference>
<reference evidence="2 3" key="1">
    <citation type="journal article" date="2014" name="Genome Announc.">
        <title>Draft genome sequence of the pathogenic fungus Scedosporium apiospermum.</title>
        <authorList>
            <person name="Vandeputte P."/>
            <person name="Ghamrawi S."/>
            <person name="Rechenmann M."/>
            <person name="Iltis A."/>
            <person name="Giraud S."/>
            <person name="Fleury M."/>
            <person name="Thornton C."/>
            <person name="Delhaes L."/>
            <person name="Meyer W."/>
            <person name="Papon N."/>
            <person name="Bouchara J.P."/>
        </authorList>
    </citation>
    <scope>NUCLEOTIDE SEQUENCE [LARGE SCALE GENOMIC DNA]</scope>
    <source>
        <strain evidence="2 3">IHEM 14462</strain>
    </source>
</reference>
<evidence type="ECO:0000313" key="2">
    <source>
        <dbReference type="EMBL" id="KEZ39779.1"/>
    </source>
</evidence>
<dbReference type="OrthoDB" id="5295250at2759"/>
<proteinExistence type="predicted"/>
<evidence type="ECO:0000313" key="3">
    <source>
        <dbReference type="Proteomes" id="UP000028545"/>
    </source>
</evidence>
<evidence type="ECO:0000259" key="1">
    <source>
        <dbReference type="PROSITE" id="PS50181"/>
    </source>
</evidence>
<dbReference type="InterPro" id="IPR001810">
    <property type="entry name" value="F-box_dom"/>
</dbReference>
<protein>
    <recommendedName>
        <fullName evidence="1">F-box domain-containing protein</fullName>
    </recommendedName>
</protein>
<name>A0A084FXG7_PSEDA</name>
<organism evidence="2 3">
    <name type="scientific">Pseudallescheria apiosperma</name>
    <name type="common">Scedosporium apiospermum</name>
    <dbReference type="NCBI Taxonomy" id="563466"/>
    <lineage>
        <taxon>Eukaryota</taxon>
        <taxon>Fungi</taxon>
        <taxon>Dikarya</taxon>
        <taxon>Ascomycota</taxon>
        <taxon>Pezizomycotina</taxon>
        <taxon>Sordariomycetes</taxon>
        <taxon>Hypocreomycetidae</taxon>
        <taxon>Microascales</taxon>
        <taxon>Microascaceae</taxon>
        <taxon>Scedosporium</taxon>
    </lineage>
</organism>
<dbReference type="AlphaFoldDB" id="A0A084FXG7"/>
<feature type="domain" description="F-box" evidence="1">
    <location>
        <begin position="16"/>
        <end position="50"/>
    </location>
</feature>
<dbReference type="GeneID" id="27728820"/>
<dbReference type="HOGENOM" id="CLU_500731_0_0_1"/>
<keyword evidence="3" id="KW-1185">Reference proteome</keyword>
<dbReference type="EMBL" id="JOWA01000143">
    <property type="protein sequence ID" value="KEZ39779.1"/>
    <property type="molecule type" value="Genomic_DNA"/>
</dbReference>
<dbReference type="PROSITE" id="PS50181">
    <property type="entry name" value="FBOX"/>
    <property type="match status" value="1"/>
</dbReference>
<comment type="caution">
    <text evidence="2">The sequence shown here is derived from an EMBL/GenBank/DDBJ whole genome shotgun (WGS) entry which is preliminary data.</text>
</comment>
<dbReference type="Gene3D" id="1.20.1280.50">
    <property type="match status" value="1"/>
</dbReference>
<dbReference type="RefSeq" id="XP_016639578.1">
    <property type="nucleotide sequence ID" value="XM_016791068.1"/>
</dbReference>
<gene>
    <name evidence="2" type="ORF">SAPIO_CDS9748</name>
</gene>
<dbReference type="Pfam" id="PF12937">
    <property type="entry name" value="F-box-like"/>
    <property type="match status" value="1"/>
</dbReference>
<dbReference type="KEGG" id="sapo:SAPIO_CDS9748"/>
<accession>A0A084FXG7</accession>
<dbReference type="CDD" id="cd09917">
    <property type="entry name" value="F-box_SF"/>
    <property type="match status" value="1"/>
</dbReference>
<dbReference type="Proteomes" id="UP000028545">
    <property type="component" value="Unassembled WGS sequence"/>
</dbReference>
<dbReference type="VEuPathDB" id="FungiDB:SAPIO_CDS9748"/>
<sequence>MGSLAPASLQHNPEPRVGLGNLPVELLLEIASELVLEDFLACAQVSRQWHASWSQPGMVAVLCRRFFPISTQSKPHTFSTFQKACRKFFRRRHGKYAAAMDITWGDWEAGRPCHFEPDRNVHPDGQFPEPEIDQLYILVYGDGNIVRTDKKELIFIDNLYTRTRKVLQGANWNFNTLSAFPYTSAVGNSLLATQVGHAESGFPVVGVKYVFEDDLTRWLSIRTWGEKVFIASGPSSVHVFSHNGADLSLTYVINPYGSLPPEWHGFVRTTGNRYLFDRHQTNFLPHPRNPDGVFIVLAGTTLESELDDGAFFLVREFNGTTHVATYSCDVWENMVAAMEAVFNQDDNKSAQQELEAAMSRMEVWDFDWGSIHDEWPGSFGGDEGVYEVFRFAFNSKNLAGPGQPPRFGWGIHQQISVTFCTTTKQWGAQGALIDDGEDGLFNTDWASRGSMLRNNQLVRMNYNKDGVLGLRPTITTRDINLIVGEERTRTELGKRNDLYLLEHENKGRPKPRAVGNHRRFSHDEDFTVMWDRFCGDCVVFDFRE</sequence>
<dbReference type="InterPro" id="IPR036047">
    <property type="entry name" value="F-box-like_dom_sf"/>
</dbReference>